<evidence type="ECO:0000313" key="4">
    <source>
        <dbReference type="Proteomes" id="UP000054526"/>
    </source>
</evidence>
<feature type="transmembrane region" description="Helical" evidence="1">
    <location>
        <begin position="32"/>
        <end position="53"/>
    </location>
</feature>
<keyword evidence="1" id="KW-0812">Transmembrane</keyword>
<dbReference type="InterPro" id="IPR058653">
    <property type="entry name" value="NfeD2_TM"/>
</dbReference>
<dbReference type="Pfam" id="PF25842">
    <property type="entry name" value="NfeD_TM"/>
    <property type="match status" value="1"/>
</dbReference>
<keyword evidence="1" id="KW-1133">Transmembrane helix</keyword>
<accession>A0ABR5A8P5</accession>
<feature type="domain" description="Membrane protein NfeD2 N-terminal transmembrane" evidence="2">
    <location>
        <begin position="3"/>
        <end position="90"/>
    </location>
</feature>
<evidence type="ECO:0000259" key="2">
    <source>
        <dbReference type="Pfam" id="PF25842"/>
    </source>
</evidence>
<reference evidence="3 4" key="1">
    <citation type="submission" date="2014-12" db="EMBL/GenBank/DDBJ databases">
        <title>Draft genome sequence of Cohnella kolymensis strain B-2846.</title>
        <authorList>
            <person name="Karlyshev A.V."/>
            <person name="Kudryashova E.B."/>
        </authorList>
    </citation>
    <scope>NUCLEOTIDE SEQUENCE [LARGE SCALE GENOMIC DNA]</scope>
    <source>
        <strain evidence="3 4">VKM B-2846</strain>
    </source>
</reference>
<comment type="caution">
    <text evidence="3">The sequence shown here is derived from an EMBL/GenBank/DDBJ whole genome shotgun (WGS) entry which is preliminary data.</text>
</comment>
<dbReference type="EMBL" id="JXAL01000005">
    <property type="protein sequence ID" value="KIL36777.1"/>
    <property type="molecule type" value="Genomic_DNA"/>
</dbReference>
<name>A0ABR5A8P5_9BACL</name>
<feature type="transmembrane region" description="Helical" evidence="1">
    <location>
        <begin position="65"/>
        <end position="89"/>
    </location>
</feature>
<organism evidence="3 4">
    <name type="scientific">Cohnella kolymensis</name>
    <dbReference type="NCBI Taxonomy" id="1590652"/>
    <lineage>
        <taxon>Bacteria</taxon>
        <taxon>Bacillati</taxon>
        <taxon>Bacillota</taxon>
        <taxon>Bacilli</taxon>
        <taxon>Bacillales</taxon>
        <taxon>Paenibacillaceae</taxon>
        <taxon>Cohnella</taxon>
    </lineage>
</organism>
<protein>
    <recommendedName>
        <fullName evidence="2">Membrane protein NfeD2 N-terminal transmembrane domain-containing protein</fullName>
    </recommendedName>
</protein>
<keyword evidence="4" id="KW-1185">Reference proteome</keyword>
<sequence>MSFFAIGVGYAVLSAVFGGLFGLDFHAGELPYLSPTIIAAFLTVFGGIGYILLHTTGLPVLPAAGLSLLAALAVSCTVLFLVVIPLYAAQKGQALSAKKDDRMRSQSRHLY</sequence>
<feature type="transmembrane region" description="Helical" evidence="1">
    <location>
        <begin position="6"/>
        <end position="25"/>
    </location>
</feature>
<evidence type="ECO:0000313" key="3">
    <source>
        <dbReference type="EMBL" id="KIL36777.1"/>
    </source>
</evidence>
<evidence type="ECO:0000256" key="1">
    <source>
        <dbReference type="SAM" id="Phobius"/>
    </source>
</evidence>
<keyword evidence="1" id="KW-0472">Membrane</keyword>
<dbReference type="Proteomes" id="UP000054526">
    <property type="component" value="Unassembled WGS sequence"/>
</dbReference>
<gene>
    <name evidence="3" type="ORF">SD71_05900</name>
</gene>
<proteinExistence type="predicted"/>